<protein>
    <submittedName>
        <fullName evidence="3">Uncharacterized protein</fullName>
    </submittedName>
</protein>
<keyword evidence="2" id="KW-0812">Transmembrane</keyword>
<dbReference type="AlphaFoldDB" id="A0A934N598"/>
<proteinExistence type="predicted"/>
<evidence type="ECO:0000313" key="4">
    <source>
        <dbReference type="Proteomes" id="UP000606991"/>
    </source>
</evidence>
<evidence type="ECO:0000256" key="2">
    <source>
        <dbReference type="SAM" id="Phobius"/>
    </source>
</evidence>
<dbReference type="EMBL" id="JAEKNS010000076">
    <property type="protein sequence ID" value="MBJ7594678.1"/>
    <property type="molecule type" value="Genomic_DNA"/>
</dbReference>
<feature type="transmembrane region" description="Helical" evidence="2">
    <location>
        <begin position="22"/>
        <end position="40"/>
    </location>
</feature>
<comment type="caution">
    <text evidence="3">The sequence shown here is derived from an EMBL/GenBank/DDBJ whole genome shotgun (WGS) entry which is preliminary data.</text>
</comment>
<reference evidence="3 4" key="1">
    <citation type="submission" date="2020-10" db="EMBL/GenBank/DDBJ databases">
        <title>Ca. Dormibacterota MAGs.</title>
        <authorList>
            <person name="Montgomery K."/>
        </authorList>
    </citation>
    <scope>NUCLEOTIDE SEQUENCE [LARGE SCALE GENOMIC DNA]</scope>
    <source>
        <strain evidence="3">SC8812_S17_18</strain>
    </source>
</reference>
<feature type="region of interest" description="Disordered" evidence="1">
    <location>
        <begin position="175"/>
        <end position="199"/>
    </location>
</feature>
<gene>
    <name evidence="3" type="ORF">JF886_07415</name>
</gene>
<feature type="transmembrane region" description="Helical" evidence="2">
    <location>
        <begin position="94"/>
        <end position="114"/>
    </location>
</feature>
<evidence type="ECO:0000256" key="1">
    <source>
        <dbReference type="SAM" id="MobiDB-lite"/>
    </source>
</evidence>
<sequence length="199" mass="21163">CALTGEATSGLDQVRYRTTPRWVVLLIFFGFVPFLVAWLLTRRVASGVLPLSPGVTRRLAVHYMVSLGVCVGIPVICLAAAWPVSQLYTDAAGWLVGIGVFGTLIAVLVSSIWYGRISVRGYVLEPGPWGRWVQLDNVNPTFAAAVERMYALRAAQLRSVGYPLFPPPMPGTSPLHAAGLATGPPPPPAPAGLGGPAQY</sequence>
<keyword evidence="2" id="KW-0472">Membrane</keyword>
<evidence type="ECO:0000313" key="3">
    <source>
        <dbReference type="EMBL" id="MBJ7594678.1"/>
    </source>
</evidence>
<keyword evidence="2" id="KW-1133">Transmembrane helix</keyword>
<name>A0A934N598_9BACT</name>
<organism evidence="3 4">
    <name type="scientific">Candidatus Aeolococcus gillhamiae</name>
    <dbReference type="NCBI Taxonomy" id="3127015"/>
    <lineage>
        <taxon>Bacteria</taxon>
        <taxon>Bacillati</taxon>
        <taxon>Candidatus Dormiibacterota</taxon>
        <taxon>Candidatus Dormibacteria</taxon>
        <taxon>Candidatus Aeolococcales</taxon>
        <taxon>Candidatus Aeolococcaceae</taxon>
        <taxon>Candidatus Aeolococcus</taxon>
    </lineage>
</organism>
<accession>A0A934N598</accession>
<dbReference type="Proteomes" id="UP000606991">
    <property type="component" value="Unassembled WGS sequence"/>
</dbReference>
<feature type="non-terminal residue" evidence="3">
    <location>
        <position position="1"/>
    </location>
</feature>
<feature type="transmembrane region" description="Helical" evidence="2">
    <location>
        <begin position="61"/>
        <end position="82"/>
    </location>
</feature>